<accession>I4D5A7</accession>
<dbReference type="Proteomes" id="UP000002892">
    <property type="component" value="Chromosome"/>
</dbReference>
<name>I4D5A7_DESAJ</name>
<dbReference type="STRING" id="646529.Desaci_2006"/>
<gene>
    <name evidence="1" type="ordered locus">Desaci_2006</name>
</gene>
<dbReference type="HOGENOM" id="CLU_3151995_0_0_9"/>
<proteinExistence type="predicted"/>
<dbReference type="KEGG" id="dai:Desaci_2006"/>
<sequence>MKKKGGEISMPGFMTLEDLCKSGKIAYLKLGDAVLIKIIDERENDDDD</sequence>
<evidence type="ECO:0000313" key="1">
    <source>
        <dbReference type="EMBL" id="AFM40981.1"/>
    </source>
</evidence>
<dbReference type="EMBL" id="CP003639">
    <property type="protein sequence ID" value="AFM40981.1"/>
    <property type="molecule type" value="Genomic_DNA"/>
</dbReference>
<keyword evidence="2" id="KW-1185">Reference proteome</keyword>
<dbReference type="RefSeq" id="WP_014826986.1">
    <property type="nucleotide sequence ID" value="NC_018068.1"/>
</dbReference>
<dbReference type="AlphaFoldDB" id="I4D5A7"/>
<reference evidence="1 2" key="1">
    <citation type="journal article" date="2012" name="J. Bacteriol.">
        <title>Complete genome sequences of Desulfosporosinus orientis DSM765T, Desulfosporosinus youngiae DSM17734T, Desulfosporosinus meridiei DSM13257T, and Desulfosporosinus acidiphilus DSM22704T.</title>
        <authorList>
            <person name="Pester M."/>
            <person name="Brambilla E."/>
            <person name="Alazard D."/>
            <person name="Rattei T."/>
            <person name="Weinmaier T."/>
            <person name="Han J."/>
            <person name="Lucas S."/>
            <person name="Lapidus A."/>
            <person name="Cheng J.F."/>
            <person name="Goodwin L."/>
            <person name="Pitluck S."/>
            <person name="Peters L."/>
            <person name="Ovchinnikova G."/>
            <person name="Teshima H."/>
            <person name="Detter J.C."/>
            <person name="Han C.S."/>
            <person name="Tapia R."/>
            <person name="Land M.L."/>
            <person name="Hauser L."/>
            <person name="Kyrpides N.C."/>
            <person name="Ivanova N.N."/>
            <person name="Pagani I."/>
            <person name="Huntmann M."/>
            <person name="Wei C.L."/>
            <person name="Davenport K.W."/>
            <person name="Daligault H."/>
            <person name="Chain P.S."/>
            <person name="Chen A."/>
            <person name="Mavromatis K."/>
            <person name="Markowitz V."/>
            <person name="Szeto E."/>
            <person name="Mikhailova N."/>
            <person name="Pati A."/>
            <person name="Wagner M."/>
            <person name="Woyke T."/>
            <person name="Ollivier B."/>
            <person name="Klenk H.P."/>
            <person name="Spring S."/>
            <person name="Loy A."/>
        </authorList>
    </citation>
    <scope>NUCLEOTIDE SEQUENCE [LARGE SCALE GENOMIC DNA]</scope>
    <source>
        <strain evidence="2">DSM 22704 / JCM 16185 / SJ4</strain>
    </source>
</reference>
<evidence type="ECO:0000313" key="2">
    <source>
        <dbReference type="Proteomes" id="UP000002892"/>
    </source>
</evidence>
<protein>
    <submittedName>
        <fullName evidence="1">Uncharacterized protein</fullName>
    </submittedName>
</protein>
<organism evidence="1 2">
    <name type="scientific">Desulfosporosinus acidiphilus (strain DSM 22704 / JCM 16185 / SJ4)</name>
    <dbReference type="NCBI Taxonomy" id="646529"/>
    <lineage>
        <taxon>Bacteria</taxon>
        <taxon>Bacillati</taxon>
        <taxon>Bacillota</taxon>
        <taxon>Clostridia</taxon>
        <taxon>Eubacteriales</taxon>
        <taxon>Desulfitobacteriaceae</taxon>
        <taxon>Desulfosporosinus</taxon>
    </lineage>
</organism>